<evidence type="ECO:0000256" key="3">
    <source>
        <dbReference type="ARBA" id="ARBA00023274"/>
    </source>
</evidence>
<keyword evidence="2 4" id="KW-0689">Ribosomal protein</keyword>
<accession>D2EFH4</accession>
<dbReference type="InterPro" id="IPR047873">
    <property type="entry name" value="Ribosomal_uL16"/>
</dbReference>
<dbReference type="GO" id="GO:0005840">
    <property type="term" value="C:ribosome"/>
    <property type="evidence" value="ECO:0007669"/>
    <property type="project" value="UniProtKB-KW"/>
</dbReference>
<dbReference type="GO" id="GO:0003735">
    <property type="term" value="F:structural constituent of ribosome"/>
    <property type="evidence" value="ECO:0007669"/>
    <property type="project" value="InterPro"/>
</dbReference>
<organism evidence="4 5">
    <name type="scientific">Candidatus Parvarchaeum acidiphilum ARMAN-4</name>
    <dbReference type="NCBI Taxonomy" id="662760"/>
    <lineage>
        <taxon>Archaea</taxon>
        <taxon>Candidatus Parvarchaeota</taxon>
        <taxon>Candidatus Parvarchaeum</taxon>
    </lineage>
</organism>
<evidence type="ECO:0000313" key="4">
    <source>
        <dbReference type="EMBL" id="EEZ92871.1"/>
    </source>
</evidence>
<protein>
    <submittedName>
        <fullName evidence="4">Ribosomal protein L16</fullName>
    </submittedName>
</protein>
<dbReference type="AlphaFoldDB" id="D2EFH4"/>
<name>D2EFH4_PARA4</name>
<dbReference type="InterPro" id="IPR036920">
    <property type="entry name" value="Ribosomal_uL16_sf"/>
</dbReference>
<proteinExistence type="inferred from homology"/>
<evidence type="ECO:0000313" key="5">
    <source>
        <dbReference type="Proteomes" id="UP000009375"/>
    </source>
</evidence>
<dbReference type="CDD" id="cd01433">
    <property type="entry name" value="Ribosomal_L16_L10e"/>
    <property type="match status" value="1"/>
</dbReference>
<dbReference type="PANTHER" id="PTHR11726">
    <property type="entry name" value="60S RIBOSOMAL PROTEIN L10"/>
    <property type="match status" value="1"/>
</dbReference>
<dbReference type="Pfam" id="PF00252">
    <property type="entry name" value="Ribosomal_L16"/>
    <property type="match status" value="1"/>
</dbReference>
<reference evidence="4 5" key="1">
    <citation type="journal article" date="2010" name="Proc. Natl. Acad. Sci. U.S.A.">
        <title>Enigmatic, ultrasmall, uncultivated Archaea.</title>
        <authorList>
            <person name="Baker B.J."/>
            <person name="Comolli L.R."/>
            <person name="Dick G.J."/>
            <person name="Hauser L.J."/>
            <person name="Hyatt D."/>
            <person name="Dill B.D."/>
            <person name="Land M.L."/>
            <person name="Verberkmoes N.C."/>
            <person name="Hettich R.L."/>
            <person name="Banfield J.F."/>
        </authorList>
    </citation>
    <scope>NUCLEOTIDE SEQUENCE [LARGE SCALE GENOMIC DNA]</scope>
</reference>
<keyword evidence="3" id="KW-0687">Ribonucleoprotein</keyword>
<comment type="similarity">
    <text evidence="1">Belongs to the universal ribosomal protein uL16 family.</text>
</comment>
<dbReference type="EMBL" id="GG730046">
    <property type="protein sequence ID" value="EEZ92871.1"/>
    <property type="molecule type" value="Genomic_DNA"/>
</dbReference>
<dbReference type="PIRSF" id="PIRSF005590">
    <property type="entry name" value="Ribosomal_L10"/>
    <property type="match status" value="1"/>
</dbReference>
<gene>
    <name evidence="4" type="ORF">BJBARM4_0492</name>
</gene>
<dbReference type="Proteomes" id="UP000009375">
    <property type="component" value="Unassembled WGS sequence"/>
</dbReference>
<dbReference type="InterPro" id="IPR001197">
    <property type="entry name" value="Ribosomal_uL16_euk_arch"/>
</dbReference>
<dbReference type="NCBIfam" id="NF003239">
    <property type="entry name" value="PRK04199.1-4"/>
    <property type="match status" value="1"/>
</dbReference>
<dbReference type="InterPro" id="IPR016180">
    <property type="entry name" value="Ribosomal_uL16_dom"/>
</dbReference>
<dbReference type="SUPFAM" id="SSF54686">
    <property type="entry name" value="Ribosomal protein L16p/L10e"/>
    <property type="match status" value="1"/>
</dbReference>
<dbReference type="Gene3D" id="3.90.1170.10">
    <property type="entry name" value="Ribosomal protein L10e/L16"/>
    <property type="match status" value="1"/>
</dbReference>
<dbReference type="GO" id="GO:0006412">
    <property type="term" value="P:translation"/>
    <property type="evidence" value="ECO:0007669"/>
    <property type="project" value="InterPro"/>
</dbReference>
<dbReference type="GO" id="GO:1990904">
    <property type="term" value="C:ribonucleoprotein complex"/>
    <property type="evidence" value="ECO:0007669"/>
    <property type="project" value="UniProtKB-KW"/>
</dbReference>
<evidence type="ECO:0000256" key="1">
    <source>
        <dbReference type="ARBA" id="ARBA00008931"/>
    </source>
</evidence>
<sequence length="171" mass="19323">MVKLRPGRSYKELKIPYTRKSKYKTKSYIKIAQRPKITQYHSGNPKREFDSKVFLIAEKSLQLRDNAIESARIVANKYLTDTITDQNFHIVVVAYPHQVLREHKLATGAGADRFSSGMQKSFGKPIGLAARLSAGKRIFEIHVDKPNLKVAKDAALKMSKKLGIQTRVIVA</sequence>
<evidence type="ECO:0000256" key="2">
    <source>
        <dbReference type="ARBA" id="ARBA00022980"/>
    </source>
</evidence>